<dbReference type="PANTHER" id="PTHR31109">
    <property type="entry name" value="PROTEIN FAM207A"/>
    <property type="match status" value="1"/>
</dbReference>
<feature type="compositionally biased region" description="Basic residues" evidence="4">
    <location>
        <begin position="176"/>
        <end position="185"/>
    </location>
</feature>
<organism evidence="5">
    <name type="scientific">Yamagishiella unicocca</name>
    <dbReference type="NCBI Taxonomy" id="51707"/>
    <lineage>
        <taxon>Eukaryota</taxon>
        <taxon>Viridiplantae</taxon>
        <taxon>Chlorophyta</taxon>
        <taxon>core chlorophytes</taxon>
        <taxon>Chlorophyceae</taxon>
        <taxon>CS clade</taxon>
        <taxon>Chlamydomonadales</taxon>
        <taxon>Volvocaceae</taxon>
        <taxon>Yamagishiella</taxon>
    </lineage>
</organism>
<evidence type="ECO:0000313" key="5">
    <source>
        <dbReference type="EMBL" id="BBC28446.1"/>
    </source>
</evidence>
<evidence type="ECO:0000256" key="2">
    <source>
        <dbReference type="ARBA" id="ARBA00011022"/>
    </source>
</evidence>
<proteinExistence type="inferred from homology"/>
<gene>
    <name evidence="5" type="primary">SLX9</name>
</gene>
<comment type="similarity">
    <text evidence="2">Belongs to the SLX9 family.</text>
</comment>
<evidence type="ECO:0000256" key="4">
    <source>
        <dbReference type="SAM" id="MobiDB-lite"/>
    </source>
</evidence>
<dbReference type="Pfam" id="PF15341">
    <property type="entry name" value="SLX9"/>
    <property type="match status" value="1"/>
</dbReference>
<dbReference type="GO" id="GO:0030686">
    <property type="term" value="C:90S preribosome"/>
    <property type="evidence" value="ECO:0007669"/>
    <property type="project" value="InterPro"/>
</dbReference>
<dbReference type="GO" id="GO:0000462">
    <property type="term" value="P:maturation of SSU-rRNA from tricistronic rRNA transcript (SSU-rRNA, 5.8S rRNA, LSU-rRNA)"/>
    <property type="evidence" value="ECO:0007669"/>
    <property type="project" value="InterPro"/>
</dbReference>
<dbReference type="PANTHER" id="PTHR31109:SF2">
    <property type="entry name" value="RIBOSOME BIOGENESIS PROTEIN SLX9 HOMOLOG"/>
    <property type="match status" value="1"/>
</dbReference>
<dbReference type="AlphaFoldDB" id="A0A2Z5X8B6"/>
<dbReference type="GO" id="GO:0030688">
    <property type="term" value="C:preribosome, small subunit precursor"/>
    <property type="evidence" value="ECO:0007669"/>
    <property type="project" value="InterPro"/>
</dbReference>
<feature type="region of interest" description="Disordered" evidence="4">
    <location>
        <begin position="156"/>
        <end position="195"/>
    </location>
</feature>
<dbReference type="EMBL" id="LC314412">
    <property type="protein sequence ID" value="BBC28446.1"/>
    <property type="molecule type" value="Genomic_DNA"/>
</dbReference>
<comment type="subcellular location">
    <subcellularLocation>
        <location evidence="1">Nucleus</location>
        <location evidence="1">Nucleolus</location>
    </subcellularLocation>
</comment>
<dbReference type="InterPro" id="IPR028160">
    <property type="entry name" value="Slx9-like"/>
</dbReference>
<reference evidence="5" key="1">
    <citation type="journal article" date="2018" name="Commun. Biol.">
        <title>Anisogamy evolved with a reduced sex-determining region in volvocine green algae.</title>
        <authorList>
            <person name="Hamaji T."/>
            <person name="Kawai-Toyooka H."/>
            <person name="Uchimura H."/>
            <person name="Suzuki M."/>
            <person name="Noguchi H."/>
            <person name="Minakuchi Y."/>
            <person name="Toyoda A."/>
            <person name="Fujiyama A."/>
            <person name="Miyagishima S."/>
            <person name="Umen J.G."/>
            <person name="Nozaki H."/>
        </authorList>
    </citation>
    <scope>NUCLEOTIDE SEQUENCE</scope>
    <source>
        <strain evidence="5">NIES-3982</strain>
    </source>
</reference>
<protein>
    <submittedName>
        <fullName evidence="5">Ribosome biogenesis protein SLX9, homolog of Volvox carteri MT0044</fullName>
    </submittedName>
</protein>
<dbReference type="GO" id="GO:0005730">
    <property type="term" value="C:nucleolus"/>
    <property type="evidence" value="ECO:0007669"/>
    <property type="project" value="UniProtKB-SubCell"/>
</dbReference>
<evidence type="ECO:0000256" key="1">
    <source>
        <dbReference type="ARBA" id="ARBA00004604"/>
    </source>
</evidence>
<accession>A0A2Z5X8B6</accession>
<name>A0A2Z5X8B6_9CHLO</name>
<keyword evidence="3" id="KW-0539">Nucleus</keyword>
<sequence>MAWRRCQVKKKVGGGKRFKALVNAKAQELSEPKWDGPAPPLHIQKKLTRKVQFLDKVTTHASNLLATKSGGVSKKSARKVLPDLSTLGAILEEVSKRGLCAGGQKGDSQKKQRGTAVNSAKQRQHILLEESQRLQQVLQHPLYKKDPIAAITNHLQHTLPPVPPPKPIRNKDTGKKKSKDNKRNKIAAGGAVNEA</sequence>
<evidence type="ECO:0000256" key="3">
    <source>
        <dbReference type="ARBA" id="ARBA00023242"/>
    </source>
</evidence>